<feature type="compositionally biased region" description="Low complexity" evidence="1">
    <location>
        <begin position="27"/>
        <end position="37"/>
    </location>
</feature>
<evidence type="ECO:0000313" key="3">
    <source>
        <dbReference type="EMBL" id="RFU37575.1"/>
    </source>
</evidence>
<evidence type="ECO:0000256" key="2">
    <source>
        <dbReference type="SAM" id="Phobius"/>
    </source>
</evidence>
<dbReference type="Proteomes" id="UP000261811">
    <property type="component" value="Unassembled WGS sequence"/>
</dbReference>
<organism evidence="3 4">
    <name type="scientific">Actinomadura logoneensis</name>
    <dbReference type="NCBI Taxonomy" id="2293572"/>
    <lineage>
        <taxon>Bacteria</taxon>
        <taxon>Bacillati</taxon>
        <taxon>Actinomycetota</taxon>
        <taxon>Actinomycetes</taxon>
        <taxon>Streptosporangiales</taxon>
        <taxon>Thermomonosporaceae</taxon>
        <taxon>Actinomadura</taxon>
    </lineage>
</organism>
<feature type="region of interest" description="Disordered" evidence="1">
    <location>
        <begin position="1"/>
        <end position="37"/>
    </location>
</feature>
<dbReference type="RefSeq" id="WP_117360829.1">
    <property type="nucleotide sequence ID" value="NZ_QURH01000952.1"/>
</dbReference>
<proteinExistence type="predicted"/>
<accession>A0A372JC30</accession>
<evidence type="ECO:0000313" key="4">
    <source>
        <dbReference type="Proteomes" id="UP000261811"/>
    </source>
</evidence>
<gene>
    <name evidence="3" type="ORF">DZF91_32200</name>
</gene>
<sequence length="268" mass="28962">MSSAEQTRVESGRGGDVPTPAEPAPTAPTSTESSSGGEALQPFLRANGVTLIAGAVAAVLGGIIWFALPHEHDITSLWVFLFKLTPFAAGAVAVAYLDQAWARRLRLPEIAIPACFLVFFCFFVPRMFFVAKKPGSELYYTVLTLVPFIILALALAYRIGGGKRGTTLRLCAALLLLQLSGLEDFAFLTVNHHTDPAWTPIPKVWKWADHMKVFLGHYPTKGEAYAFITVHVILALAVLFVPARTVRAAWTKARGGRGTVRAADGGRS</sequence>
<feature type="transmembrane region" description="Helical" evidence="2">
    <location>
        <begin position="168"/>
        <end position="190"/>
    </location>
</feature>
<evidence type="ECO:0000256" key="1">
    <source>
        <dbReference type="SAM" id="MobiDB-lite"/>
    </source>
</evidence>
<dbReference type="AlphaFoldDB" id="A0A372JC30"/>
<feature type="transmembrane region" description="Helical" evidence="2">
    <location>
        <begin position="137"/>
        <end position="156"/>
    </location>
</feature>
<feature type="transmembrane region" description="Helical" evidence="2">
    <location>
        <begin position="110"/>
        <end position="131"/>
    </location>
</feature>
<dbReference type="OrthoDB" id="4560466at2"/>
<keyword evidence="2" id="KW-0472">Membrane</keyword>
<comment type="caution">
    <text evidence="3">The sequence shown here is derived from an EMBL/GenBank/DDBJ whole genome shotgun (WGS) entry which is preliminary data.</text>
</comment>
<protein>
    <submittedName>
        <fullName evidence="3">Uncharacterized protein</fullName>
    </submittedName>
</protein>
<reference evidence="3 4" key="1">
    <citation type="submission" date="2018-08" db="EMBL/GenBank/DDBJ databases">
        <title>Actinomadura jelena sp. nov., a novel Actinomycete isolated from soil in Chad.</title>
        <authorList>
            <person name="Shi L."/>
        </authorList>
    </citation>
    <scope>NUCLEOTIDE SEQUENCE [LARGE SCALE GENOMIC DNA]</scope>
    <source>
        <strain evidence="3 4">NEAU-G17</strain>
    </source>
</reference>
<feature type="transmembrane region" description="Helical" evidence="2">
    <location>
        <begin position="74"/>
        <end position="98"/>
    </location>
</feature>
<feature type="transmembrane region" description="Helical" evidence="2">
    <location>
        <begin position="49"/>
        <end position="68"/>
    </location>
</feature>
<keyword evidence="4" id="KW-1185">Reference proteome</keyword>
<dbReference type="EMBL" id="QURH01000952">
    <property type="protein sequence ID" value="RFU37575.1"/>
    <property type="molecule type" value="Genomic_DNA"/>
</dbReference>
<feature type="transmembrane region" description="Helical" evidence="2">
    <location>
        <begin position="224"/>
        <end position="243"/>
    </location>
</feature>
<keyword evidence="2" id="KW-0812">Transmembrane</keyword>
<keyword evidence="2" id="KW-1133">Transmembrane helix</keyword>
<name>A0A372JC30_9ACTN</name>